<feature type="region of interest" description="Disordered" evidence="2">
    <location>
        <begin position="453"/>
        <end position="473"/>
    </location>
</feature>
<reference evidence="3" key="3">
    <citation type="submission" date="2023-05" db="EMBL/GenBank/DDBJ databases">
        <authorList>
            <person name="Smith C.H."/>
        </authorList>
    </citation>
    <scope>NUCLEOTIDE SEQUENCE</scope>
    <source>
        <strain evidence="3">CHS0354</strain>
        <tissue evidence="3">Mantle</tissue>
    </source>
</reference>
<reference evidence="3" key="2">
    <citation type="journal article" date="2021" name="Genome Biol. Evol.">
        <title>Developing a high-quality reference genome for a parasitic bivalve with doubly uniparental inheritance (Bivalvia: Unionida).</title>
        <authorList>
            <person name="Smith C.H."/>
        </authorList>
    </citation>
    <scope>NUCLEOTIDE SEQUENCE</scope>
    <source>
        <strain evidence="3">CHS0354</strain>
        <tissue evidence="3">Mantle</tissue>
    </source>
</reference>
<name>A0AAE0SK53_9BIVA</name>
<protein>
    <submittedName>
        <fullName evidence="3">Uncharacterized protein</fullName>
    </submittedName>
</protein>
<keyword evidence="4" id="KW-1185">Reference proteome</keyword>
<evidence type="ECO:0000313" key="3">
    <source>
        <dbReference type="EMBL" id="KAK3593481.1"/>
    </source>
</evidence>
<proteinExistence type="predicted"/>
<sequence>MAKVKAAKKELLKKKSQNEFALSFKELKLPPISAPVSGNRYDDSMLMERAGVDPRRAKSMPWFDNDRDHFTHHAEYLQRLSKLREELVSQEHVNLANALERLHMRSYGREYIFSRPKPKGRHSRHNETQKRKSLITTFERFQRMRPKRSPPLIMPLEGKQLLEPTEPEKDRVETKEQPTPQQLRKSVNESVRINLERLVNHNASIPSINRNASTHRDIVVENYSKSKTYSHALKKNSSHVGNGFHIEDRNGLRKSIRQPQWSNRQGLEDMILAPQSFQRDKNVNDRMPSDYYCVYYIPAPSPAQTEDDSTFMSLPSLPTSSSMQSDDRMGRHSLPPDMRYYDHTALPQIMDFSGSINSYPVSTCNESCPMFVSGNKVESHSHNHLDVNDELVSPASYRFENKVGRGKKSNTNGRKRSEHTTEIERGSYVFEENGRKQIVVSMPAIVFNAVQTSDDLKRGPPSPEPSKGSLLKAFKKKEIRQRELTNLLEDVKELNKRTESLTEAAASHV</sequence>
<accession>A0AAE0SK53</accession>
<gene>
    <name evidence="3" type="ORF">CHS0354_037004</name>
</gene>
<reference evidence="3" key="1">
    <citation type="journal article" date="2021" name="Genome Biol. Evol.">
        <title>A High-Quality Reference Genome for a Parasitic Bivalve with Doubly Uniparental Inheritance (Bivalvia: Unionida).</title>
        <authorList>
            <person name="Smith C.H."/>
        </authorList>
    </citation>
    <scope>NUCLEOTIDE SEQUENCE</scope>
    <source>
        <strain evidence="3">CHS0354</strain>
    </source>
</reference>
<feature type="region of interest" description="Disordered" evidence="2">
    <location>
        <begin position="148"/>
        <end position="185"/>
    </location>
</feature>
<dbReference type="EMBL" id="JAEAOA010002171">
    <property type="protein sequence ID" value="KAK3593481.1"/>
    <property type="molecule type" value="Genomic_DNA"/>
</dbReference>
<evidence type="ECO:0000256" key="2">
    <source>
        <dbReference type="SAM" id="MobiDB-lite"/>
    </source>
</evidence>
<feature type="coiled-coil region" evidence="1">
    <location>
        <begin position="477"/>
        <end position="504"/>
    </location>
</feature>
<dbReference type="AlphaFoldDB" id="A0AAE0SK53"/>
<organism evidence="3 4">
    <name type="scientific">Potamilus streckersoni</name>
    <dbReference type="NCBI Taxonomy" id="2493646"/>
    <lineage>
        <taxon>Eukaryota</taxon>
        <taxon>Metazoa</taxon>
        <taxon>Spiralia</taxon>
        <taxon>Lophotrochozoa</taxon>
        <taxon>Mollusca</taxon>
        <taxon>Bivalvia</taxon>
        <taxon>Autobranchia</taxon>
        <taxon>Heteroconchia</taxon>
        <taxon>Palaeoheterodonta</taxon>
        <taxon>Unionida</taxon>
        <taxon>Unionoidea</taxon>
        <taxon>Unionidae</taxon>
        <taxon>Ambleminae</taxon>
        <taxon>Lampsilini</taxon>
        <taxon>Potamilus</taxon>
    </lineage>
</organism>
<comment type="caution">
    <text evidence="3">The sequence shown here is derived from an EMBL/GenBank/DDBJ whole genome shotgun (WGS) entry which is preliminary data.</text>
</comment>
<evidence type="ECO:0000313" key="4">
    <source>
        <dbReference type="Proteomes" id="UP001195483"/>
    </source>
</evidence>
<dbReference type="Proteomes" id="UP001195483">
    <property type="component" value="Unassembled WGS sequence"/>
</dbReference>
<evidence type="ECO:0000256" key="1">
    <source>
        <dbReference type="SAM" id="Coils"/>
    </source>
</evidence>
<feature type="compositionally biased region" description="Basic and acidic residues" evidence="2">
    <location>
        <begin position="166"/>
        <end position="176"/>
    </location>
</feature>
<keyword evidence="1" id="KW-0175">Coiled coil</keyword>